<dbReference type="PANTHER" id="PTHR11106:SF111">
    <property type="entry name" value="MACRO DOMAIN-CONTAINING PROTEIN"/>
    <property type="match status" value="1"/>
</dbReference>
<gene>
    <name evidence="2" type="ORF">AMJ44_15085</name>
</gene>
<dbReference type="Pfam" id="PF01661">
    <property type="entry name" value="Macro"/>
    <property type="match status" value="1"/>
</dbReference>
<dbReference type="AlphaFoldDB" id="A0A0S7XK35"/>
<feature type="domain" description="Macro" evidence="1">
    <location>
        <begin position="1"/>
        <end position="170"/>
    </location>
</feature>
<comment type="caution">
    <text evidence="2">The sequence shown here is derived from an EMBL/GenBank/DDBJ whole genome shotgun (WGS) entry which is preliminary data.</text>
</comment>
<accession>A0A0S7XK35</accession>
<evidence type="ECO:0000313" key="2">
    <source>
        <dbReference type="EMBL" id="KPJ62805.1"/>
    </source>
</evidence>
<dbReference type="SMART" id="SM00506">
    <property type="entry name" value="A1pp"/>
    <property type="match status" value="1"/>
</dbReference>
<evidence type="ECO:0000259" key="1">
    <source>
        <dbReference type="PROSITE" id="PS51154"/>
    </source>
</evidence>
<dbReference type="Proteomes" id="UP000051861">
    <property type="component" value="Unassembled WGS sequence"/>
</dbReference>
<proteinExistence type="predicted"/>
<dbReference type="PANTHER" id="PTHR11106">
    <property type="entry name" value="GANGLIOSIDE INDUCED DIFFERENTIATION ASSOCIATED PROTEIN 2-RELATED"/>
    <property type="match status" value="1"/>
</dbReference>
<sequence>MEKNLSGVKIKVVQGDITNSEVDAIVNAANNHLWMGAGVAGAIKKRGGKGIEDEAMRKGPIPIGEAIVTSAGKLKAKYVIHAAVMGQDLVTNEEYIKNATQNSLKRVGELEIESIAFPAFGTGVGGFPTDRCARIMLDEVKDFSKRIKCLKKVLFVLFDKKSYDIWSIKL</sequence>
<reference evidence="2 3" key="1">
    <citation type="journal article" date="2015" name="Microbiome">
        <title>Genomic resolution of linkages in carbon, nitrogen, and sulfur cycling among widespread estuary sediment bacteria.</title>
        <authorList>
            <person name="Baker B.J."/>
            <person name="Lazar C.S."/>
            <person name="Teske A.P."/>
            <person name="Dick G.J."/>
        </authorList>
    </citation>
    <scope>NUCLEOTIDE SEQUENCE [LARGE SCALE GENOMIC DNA]</scope>
    <source>
        <strain evidence="2">DG_54_3</strain>
    </source>
</reference>
<dbReference type="InterPro" id="IPR043472">
    <property type="entry name" value="Macro_dom-like"/>
</dbReference>
<dbReference type="SUPFAM" id="SSF52949">
    <property type="entry name" value="Macro domain-like"/>
    <property type="match status" value="1"/>
</dbReference>
<protein>
    <submittedName>
        <fullName evidence="2">Appr-1-p processing protein</fullName>
    </submittedName>
</protein>
<dbReference type="EMBL" id="LIZX01000255">
    <property type="protein sequence ID" value="KPJ62805.1"/>
    <property type="molecule type" value="Genomic_DNA"/>
</dbReference>
<dbReference type="InterPro" id="IPR002589">
    <property type="entry name" value="Macro_dom"/>
</dbReference>
<organism evidence="2 3">
    <name type="scientific">candidate division WOR-1 bacterium DG_54_3</name>
    <dbReference type="NCBI Taxonomy" id="1703775"/>
    <lineage>
        <taxon>Bacteria</taxon>
        <taxon>Bacillati</taxon>
        <taxon>Saganbacteria</taxon>
    </lineage>
</organism>
<evidence type="ECO:0000313" key="3">
    <source>
        <dbReference type="Proteomes" id="UP000051861"/>
    </source>
</evidence>
<dbReference type="PROSITE" id="PS51154">
    <property type="entry name" value="MACRO"/>
    <property type="match status" value="1"/>
</dbReference>
<dbReference type="CDD" id="cd03330">
    <property type="entry name" value="Macro_Ttha0132-like"/>
    <property type="match status" value="1"/>
</dbReference>
<dbReference type="Gene3D" id="3.40.220.10">
    <property type="entry name" value="Leucine Aminopeptidase, subunit E, domain 1"/>
    <property type="match status" value="1"/>
</dbReference>
<name>A0A0S7XK35_UNCSA</name>